<feature type="transmembrane region" description="Helical" evidence="10">
    <location>
        <begin position="144"/>
        <end position="170"/>
    </location>
</feature>
<comment type="caution">
    <text evidence="12">The sequence shown here is derived from an EMBL/GenBank/DDBJ whole genome shotgun (WGS) entry which is preliminary data.</text>
</comment>
<comment type="subcellular location">
    <subcellularLocation>
        <location evidence="1">Membrane</location>
        <topology evidence="1">Single-pass type I membrane protein</topology>
    </subcellularLocation>
</comment>
<keyword evidence="5 10" id="KW-0472">Membrane</keyword>
<organism evidence="12 13">
    <name type="scientific">Lates japonicus</name>
    <name type="common">Japanese lates</name>
    <dbReference type="NCBI Taxonomy" id="270547"/>
    <lineage>
        <taxon>Eukaryota</taxon>
        <taxon>Metazoa</taxon>
        <taxon>Chordata</taxon>
        <taxon>Craniata</taxon>
        <taxon>Vertebrata</taxon>
        <taxon>Euteleostomi</taxon>
        <taxon>Actinopterygii</taxon>
        <taxon>Neopterygii</taxon>
        <taxon>Teleostei</taxon>
        <taxon>Neoteleostei</taxon>
        <taxon>Acanthomorphata</taxon>
        <taxon>Carangaria</taxon>
        <taxon>Carangaria incertae sedis</taxon>
        <taxon>Centropomidae</taxon>
        <taxon>Lates</taxon>
    </lineage>
</organism>
<gene>
    <name evidence="12" type="ORF">AKAME5_001877700</name>
</gene>
<evidence type="ECO:0000256" key="5">
    <source>
        <dbReference type="ARBA" id="ARBA00023136"/>
    </source>
</evidence>
<evidence type="ECO:0000256" key="11">
    <source>
        <dbReference type="SAM" id="SignalP"/>
    </source>
</evidence>
<sequence length="206" mass="23613">MSVCWMFMVLLGCMASHAAQSQSTCTCSEKFTEQITICAPSTEIVYVPCPNMTGDIMAFTLLKDEEVISNHTCNKDGDARNCTLFRFSLKEMTHRSSGIYRCEGRSIFPPPSIKVQSDLKIRVHVGHHKNCTGINHKKCDNPFLWIWILVVVLLSIYSIPVTIIAFRFWVKLRKTDSQSDYMNTKPRAPRDRRKKKGVQNPIPRHF</sequence>
<name>A0AAD3N9F1_LATJO</name>
<evidence type="ECO:0000256" key="9">
    <source>
        <dbReference type="SAM" id="MobiDB-lite"/>
    </source>
</evidence>
<keyword evidence="8" id="KW-0393">Immunoglobulin domain</keyword>
<dbReference type="PANTHER" id="PTHR11494:SF9">
    <property type="entry name" value="SI:DKEY-1H24.6"/>
    <property type="match status" value="1"/>
</dbReference>
<proteinExistence type="predicted"/>
<keyword evidence="4 10" id="KW-1133">Transmembrane helix</keyword>
<accession>A0AAD3N9F1</accession>
<keyword evidence="13" id="KW-1185">Reference proteome</keyword>
<reference evidence="12" key="1">
    <citation type="submission" date="2022-08" db="EMBL/GenBank/DDBJ databases">
        <title>Genome sequencing of akame (Lates japonicus).</title>
        <authorList>
            <person name="Hashiguchi Y."/>
            <person name="Takahashi H."/>
        </authorList>
    </citation>
    <scope>NUCLEOTIDE SEQUENCE</scope>
    <source>
        <strain evidence="12">Kochi</strain>
    </source>
</reference>
<feature type="signal peptide" evidence="11">
    <location>
        <begin position="1"/>
        <end position="21"/>
    </location>
</feature>
<evidence type="ECO:0000313" key="13">
    <source>
        <dbReference type="Proteomes" id="UP001279410"/>
    </source>
</evidence>
<dbReference type="EMBL" id="BRZM01000110">
    <property type="protein sequence ID" value="GLD67430.1"/>
    <property type="molecule type" value="Genomic_DNA"/>
</dbReference>
<evidence type="ECO:0000256" key="2">
    <source>
        <dbReference type="ARBA" id="ARBA00022692"/>
    </source>
</evidence>
<dbReference type="AlphaFoldDB" id="A0AAD3N9F1"/>
<evidence type="ECO:0000256" key="6">
    <source>
        <dbReference type="ARBA" id="ARBA00023157"/>
    </source>
</evidence>
<dbReference type="PANTHER" id="PTHR11494">
    <property type="entry name" value="CYTOTOXIC T-LYMPHOCYTE PROTEIN"/>
    <property type="match status" value="1"/>
</dbReference>
<evidence type="ECO:0000256" key="7">
    <source>
        <dbReference type="ARBA" id="ARBA00023180"/>
    </source>
</evidence>
<evidence type="ECO:0000256" key="10">
    <source>
        <dbReference type="SAM" id="Phobius"/>
    </source>
</evidence>
<keyword evidence="3 11" id="KW-0732">Signal</keyword>
<keyword evidence="6" id="KW-1015">Disulfide bond</keyword>
<keyword evidence="7" id="KW-0325">Glycoprotein</keyword>
<dbReference type="GO" id="GO:0009897">
    <property type="term" value="C:external side of plasma membrane"/>
    <property type="evidence" value="ECO:0007669"/>
    <property type="project" value="TreeGrafter"/>
</dbReference>
<protein>
    <submittedName>
        <fullName evidence="12">T-cell-specific surface glycoprotein CD28-like isoform X1</fullName>
    </submittedName>
</protein>
<evidence type="ECO:0000256" key="8">
    <source>
        <dbReference type="ARBA" id="ARBA00023319"/>
    </source>
</evidence>
<dbReference type="InterPro" id="IPR040216">
    <property type="entry name" value="CTLA4/CD28"/>
</dbReference>
<dbReference type="GO" id="GO:0042129">
    <property type="term" value="P:regulation of T cell proliferation"/>
    <property type="evidence" value="ECO:0007669"/>
    <property type="project" value="InterPro"/>
</dbReference>
<evidence type="ECO:0000313" key="12">
    <source>
        <dbReference type="EMBL" id="GLD67430.1"/>
    </source>
</evidence>
<evidence type="ECO:0000256" key="4">
    <source>
        <dbReference type="ARBA" id="ARBA00022989"/>
    </source>
</evidence>
<dbReference type="Proteomes" id="UP001279410">
    <property type="component" value="Unassembled WGS sequence"/>
</dbReference>
<keyword evidence="2 10" id="KW-0812">Transmembrane</keyword>
<evidence type="ECO:0000256" key="3">
    <source>
        <dbReference type="ARBA" id="ARBA00022729"/>
    </source>
</evidence>
<evidence type="ECO:0000256" key="1">
    <source>
        <dbReference type="ARBA" id="ARBA00004479"/>
    </source>
</evidence>
<feature type="chain" id="PRO_5041969144" evidence="11">
    <location>
        <begin position="22"/>
        <end position="206"/>
    </location>
</feature>
<feature type="region of interest" description="Disordered" evidence="9">
    <location>
        <begin position="179"/>
        <end position="206"/>
    </location>
</feature>
<dbReference type="GO" id="GO:0050852">
    <property type="term" value="P:T cell receptor signaling pathway"/>
    <property type="evidence" value="ECO:0007669"/>
    <property type="project" value="TreeGrafter"/>
</dbReference>